<dbReference type="KEGG" id="dci:103506371"/>
<dbReference type="AlphaFoldDB" id="A0A1S3CXD2"/>
<dbReference type="STRING" id="121845.A0A1S3CXD2"/>
<name>A0A1S3CXD2_DIACI</name>
<accession>A0A1S3CXD2</accession>
<evidence type="ECO:0000313" key="1">
    <source>
        <dbReference type="Proteomes" id="UP000079169"/>
    </source>
</evidence>
<reference evidence="2" key="1">
    <citation type="submission" date="2025-08" db="UniProtKB">
        <authorList>
            <consortium name="RefSeq"/>
        </authorList>
    </citation>
    <scope>IDENTIFICATION</scope>
</reference>
<evidence type="ECO:0000313" key="2">
    <source>
        <dbReference type="RefSeq" id="XP_008468978.1"/>
    </source>
</evidence>
<dbReference type="GeneID" id="103506371"/>
<organism evidence="1 2">
    <name type="scientific">Diaphorina citri</name>
    <name type="common">Asian citrus psyllid</name>
    <dbReference type="NCBI Taxonomy" id="121845"/>
    <lineage>
        <taxon>Eukaryota</taxon>
        <taxon>Metazoa</taxon>
        <taxon>Ecdysozoa</taxon>
        <taxon>Arthropoda</taxon>
        <taxon>Hexapoda</taxon>
        <taxon>Insecta</taxon>
        <taxon>Pterygota</taxon>
        <taxon>Neoptera</taxon>
        <taxon>Paraneoptera</taxon>
        <taxon>Hemiptera</taxon>
        <taxon>Sternorrhyncha</taxon>
        <taxon>Psylloidea</taxon>
        <taxon>Psyllidae</taxon>
        <taxon>Diaphorininae</taxon>
        <taxon>Diaphorina</taxon>
    </lineage>
</organism>
<dbReference type="Proteomes" id="UP000079169">
    <property type="component" value="Unplaced"/>
</dbReference>
<dbReference type="PANTHER" id="PTHR39959">
    <property type="entry name" value="RE44287P-RELATED"/>
    <property type="match status" value="1"/>
</dbReference>
<keyword evidence="1" id="KW-1185">Reference proteome</keyword>
<gene>
    <name evidence="2" type="primary">LOC103506371</name>
</gene>
<proteinExistence type="predicted"/>
<dbReference type="OMA" id="HINMNIM"/>
<protein>
    <submittedName>
        <fullName evidence="2">Uncharacterized protein LOC103506371</fullName>
    </submittedName>
</protein>
<sequence>MNIMHTEYWVNHINMNIMYTKYWGFVHVRVWFPQFPGVYCYLEYRNDGVVQGLKGFVHARVWFPQFPGVGFVHVRVWFPQFPGVVMMSEQELIIMCKPPEPTIIENKAAGFAGSFPHGARVSGVVEETPGRLEYEVALYKEAPARLSNYSNSELPVDQAVPIGTKLQLRARINPHSAWKFVKLMEVTVSPDPDNPHVPGSVALVKDGCRNRDFAAIIPHQPSRFRDRHNEVFLDFEAFLLSTMRERSTLWIHSQIKACMDAADCQPVSIEPMPS</sequence>
<dbReference type="PaxDb" id="121845-A0A1S3CXD2"/>
<dbReference type="PANTHER" id="PTHR39959:SF1">
    <property type="entry name" value="ZP DOMAIN-CONTAINING PROTEIN"/>
    <property type="match status" value="1"/>
</dbReference>
<dbReference type="RefSeq" id="XP_008468978.1">
    <property type="nucleotide sequence ID" value="XM_008470756.1"/>
</dbReference>